<feature type="compositionally biased region" description="Gly residues" evidence="1">
    <location>
        <begin position="318"/>
        <end position="339"/>
    </location>
</feature>
<keyword evidence="4" id="KW-1185">Reference proteome</keyword>
<dbReference type="HOGENOM" id="CLU_736181_0_0_1"/>
<dbReference type="EMBL" id="AMQN01020647">
    <property type="status" value="NOT_ANNOTATED_CDS"/>
    <property type="molecule type" value="Genomic_DNA"/>
</dbReference>
<dbReference type="OrthoDB" id="6158007at2759"/>
<dbReference type="Proteomes" id="UP000014760">
    <property type="component" value="Unassembled WGS sequence"/>
</dbReference>
<feature type="region of interest" description="Disordered" evidence="1">
    <location>
        <begin position="284"/>
        <end position="376"/>
    </location>
</feature>
<reference evidence="3" key="3">
    <citation type="submission" date="2015-06" db="UniProtKB">
        <authorList>
            <consortium name="EnsemblMetazoa"/>
        </authorList>
    </citation>
    <scope>IDENTIFICATION</scope>
</reference>
<proteinExistence type="predicted"/>
<evidence type="ECO:0000313" key="2">
    <source>
        <dbReference type="EMBL" id="ELU10455.1"/>
    </source>
</evidence>
<dbReference type="InterPro" id="IPR036691">
    <property type="entry name" value="Endo/exonu/phosph_ase_sf"/>
</dbReference>
<dbReference type="AlphaFoldDB" id="R7V3R8"/>
<gene>
    <name evidence="2" type="ORF">CAPTEDRAFT_186770</name>
</gene>
<dbReference type="Gene3D" id="3.60.10.10">
    <property type="entry name" value="Endonuclease/exonuclease/phosphatase"/>
    <property type="match status" value="1"/>
</dbReference>
<organism evidence="2">
    <name type="scientific">Capitella teleta</name>
    <name type="common">Polychaete worm</name>
    <dbReference type="NCBI Taxonomy" id="283909"/>
    <lineage>
        <taxon>Eukaryota</taxon>
        <taxon>Metazoa</taxon>
        <taxon>Spiralia</taxon>
        <taxon>Lophotrochozoa</taxon>
        <taxon>Annelida</taxon>
        <taxon>Polychaeta</taxon>
        <taxon>Sedentaria</taxon>
        <taxon>Scolecida</taxon>
        <taxon>Capitellidae</taxon>
        <taxon>Capitella</taxon>
    </lineage>
</organism>
<feature type="compositionally biased region" description="Low complexity" evidence="1">
    <location>
        <begin position="340"/>
        <end position="365"/>
    </location>
</feature>
<reference evidence="2 4" key="2">
    <citation type="journal article" date="2013" name="Nature">
        <title>Insights into bilaterian evolution from three spiralian genomes.</title>
        <authorList>
            <person name="Simakov O."/>
            <person name="Marletaz F."/>
            <person name="Cho S.J."/>
            <person name="Edsinger-Gonzales E."/>
            <person name="Havlak P."/>
            <person name="Hellsten U."/>
            <person name="Kuo D.H."/>
            <person name="Larsson T."/>
            <person name="Lv J."/>
            <person name="Arendt D."/>
            <person name="Savage R."/>
            <person name="Osoegawa K."/>
            <person name="de Jong P."/>
            <person name="Grimwood J."/>
            <person name="Chapman J.A."/>
            <person name="Shapiro H."/>
            <person name="Aerts A."/>
            <person name="Otillar R.P."/>
            <person name="Terry A.Y."/>
            <person name="Boore J.L."/>
            <person name="Grigoriev I.V."/>
            <person name="Lindberg D.R."/>
            <person name="Seaver E.C."/>
            <person name="Weisblat D.A."/>
            <person name="Putnam N.H."/>
            <person name="Rokhsar D.S."/>
        </authorList>
    </citation>
    <scope>NUCLEOTIDE SEQUENCE</scope>
    <source>
        <strain evidence="2 4">I ESC-2004</strain>
    </source>
</reference>
<dbReference type="PANTHER" id="PTHR24637:SF421">
    <property type="entry name" value="CUTICLE COLLAGEN DPY-2"/>
    <property type="match status" value="1"/>
</dbReference>
<evidence type="ECO:0000313" key="4">
    <source>
        <dbReference type="Proteomes" id="UP000014760"/>
    </source>
</evidence>
<accession>R7V3R8</accession>
<dbReference type="STRING" id="283909.R7V3R8"/>
<name>R7V3R8_CAPTE</name>
<evidence type="ECO:0000256" key="1">
    <source>
        <dbReference type="SAM" id="MobiDB-lite"/>
    </source>
</evidence>
<dbReference type="EMBL" id="KB297492">
    <property type="protein sequence ID" value="ELU10455.1"/>
    <property type="molecule type" value="Genomic_DNA"/>
</dbReference>
<dbReference type="SUPFAM" id="SSF56219">
    <property type="entry name" value="DNase I-like"/>
    <property type="match status" value="1"/>
</dbReference>
<sequence>MSGNGLNVMHFNIRGLVNKVNELENILASANEQSVLVHVILLRETFLKDMNEKYCQIQDYELITTNRPERIEDGVAIYVHRSIDFSQRKDLGFFVEGKIESLFIEMKVNRKPLIVGEIYRFPKVGVSQSIESYSEILRSTSATGKDSIIGTDQNIDLLTHQVACQFEMNLVAMTTLMKERLWAKFRNFTETDIRHQIKKRLYLIVNSTFKMGPLAIAVVLSSFSLVAGKKCANEMNTDSGGVQVIVNYLTSDQATCETSSSILERIAALEREVDFLKHAGAESGAGEGCGCPSGPPGPPGRVGPSGPRGPRGLKGARGTFGGTGATGFRGSTGVGGRDGAPGAPGAPGRTGSTGATGYQGQTGATGWLGRTGAGPS</sequence>
<evidence type="ECO:0000313" key="3">
    <source>
        <dbReference type="EnsemblMetazoa" id="CapteP186770"/>
    </source>
</evidence>
<reference evidence="4" key="1">
    <citation type="submission" date="2012-12" db="EMBL/GenBank/DDBJ databases">
        <authorList>
            <person name="Hellsten U."/>
            <person name="Grimwood J."/>
            <person name="Chapman J.A."/>
            <person name="Shapiro H."/>
            <person name="Aerts A."/>
            <person name="Otillar R.P."/>
            <person name="Terry A.Y."/>
            <person name="Boore J.L."/>
            <person name="Simakov O."/>
            <person name="Marletaz F."/>
            <person name="Cho S.-J."/>
            <person name="Edsinger-Gonzales E."/>
            <person name="Havlak P."/>
            <person name="Kuo D.-H."/>
            <person name="Larsson T."/>
            <person name="Lv J."/>
            <person name="Arendt D."/>
            <person name="Savage R."/>
            <person name="Osoegawa K."/>
            <person name="de Jong P."/>
            <person name="Lindberg D.R."/>
            <person name="Seaver E.C."/>
            <person name="Weisblat D.A."/>
            <person name="Putnam N.H."/>
            <person name="Grigoriev I.V."/>
            <person name="Rokhsar D.S."/>
        </authorList>
    </citation>
    <scope>NUCLEOTIDE SEQUENCE</scope>
    <source>
        <strain evidence="4">I ESC-2004</strain>
    </source>
</reference>
<dbReference type="EnsemblMetazoa" id="CapteT186770">
    <property type="protein sequence ID" value="CapteP186770"/>
    <property type="gene ID" value="CapteG186770"/>
</dbReference>
<dbReference type="EMBL" id="AMQN01020648">
    <property type="status" value="NOT_ANNOTATED_CDS"/>
    <property type="molecule type" value="Genomic_DNA"/>
</dbReference>
<dbReference type="PANTHER" id="PTHR24637">
    <property type="entry name" value="COLLAGEN"/>
    <property type="match status" value="1"/>
</dbReference>
<protein>
    <submittedName>
        <fullName evidence="2 3">Uncharacterized protein</fullName>
    </submittedName>
</protein>